<keyword evidence="3" id="KW-1185">Reference proteome</keyword>
<gene>
    <name evidence="2" type="ORF">XM38_015740</name>
</gene>
<name>A0A1Z3HJY3_9CYAN</name>
<protein>
    <submittedName>
        <fullName evidence="2">Uncharacterized protein</fullName>
    </submittedName>
</protein>
<evidence type="ECO:0000256" key="1">
    <source>
        <dbReference type="SAM" id="MobiDB-lite"/>
    </source>
</evidence>
<dbReference type="Proteomes" id="UP000191901">
    <property type="component" value="Chromosome"/>
</dbReference>
<organism evidence="2 3">
    <name type="scientific">Halomicronema hongdechloris C2206</name>
    <dbReference type="NCBI Taxonomy" id="1641165"/>
    <lineage>
        <taxon>Bacteria</taxon>
        <taxon>Bacillati</taxon>
        <taxon>Cyanobacteriota</taxon>
        <taxon>Cyanophyceae</taxon>
        <taxon>Nodosilineales</taxon>
        <taxon>Nodosilineaceae</taxon>
        <taxon>Halomicronema</taxon>
    </lineage>
</organism>
<reference evidence="2 3" key="1">
    <citation type="journal article" date="2016" name="Biochim. Biophys. Acta">
        <title>Characterization of red-shifted phycobilisomes isolated from the chlorophyll f-containing cyanobacterium Halomicronema hongdechloris.</title>
        <authorList>
            <person name="Li Y."/>
            <person name="Lin Y."/>
            <person name="Garvey C.J."/>
            <person name="Birch D."/>
            <person name="Corkery R.W."/>
            <person name="Loughlin P.C."/>
            <person name="Scheer H."/>
            <person name="Willows R.D."/>
            <person name="Chen M."/>
        </authorList>
    </citation>
    <scope>NUCLEOTIDE SEQUENCE [LARGE SCALE GENOMIC DNA]</scope>
    <source>
        <strain evidence="2 3">C2206</strain>
    </source>
</reference>
<evidence type="ECO:0000313" key="2">
    <source>
        <dbReference type="EMBL" id="ASC70634.1"/>
    </source>
</evidence>
<sequence>MGSAGQRQPHRSSNTSPREMMLGLMEALKPRGRVVLAEYRAENPFILIKRLHKMRTAQVKREMQAVGLRWLKTDERLPKQHLMVFEKVATQ</sequence>
<feature type="region of interest" description="Disordered" evidence="1">
    <location>
        <begin position="1"/>
        <end position="20"/>
    </location>
</feature>
<dbReference type="EMBL" id="CP021983">
    <property type="protein sequence ID" value="ASC70634.1"/>
    <property type="molecule type" value="Genomic_DNA"/>
</dbReference>
<evidence type="ECO:0000313" key="3">
    <source>
        <dbReference type="Proteomes" id="UP000191901"/>
    </source>
</evidence>
<accession>A0A1Z3HJY3</accession>
<proteinExistence type="predicted"/>
<dbReference type="AlphaFoldDB" id="A0A1Z3HJY3"/>
<dbReference type="KEGG" id="hhg:XM38_015740"/>